<evidence type="ECO:0000259" key="4">
    <source>
        <dbReference type="PROSITE" id="PS50932"/>
    </source>
</evidence>
<dbReference type="GO" id="GO:0003700">
    <property type="term" value="F:DNA-binding transcription factor activity"/>
    <property type="evidence" value="ECO:0007669"/>
    <property type="project" value="TreeGrafter"/>
</dbReference>
<dbReference type="SMART" id="SM00354">
    <property type="entry name" value="HTH_LACI"/>
    <property type="match status" value="1"/>
</dbReference>
<dbReference type="InterPro" id="IPR000843">
    <property type="entry name" value="HTH_LacI"/>
</dbReference>
<dbReference type="OrthoDB" id="9768806at2"/>
<dbReference type="RefSeq" id="WP_147134902.1">
    <property type="nucleotide sequence ID" value="NZ_VOSC01000025.1"/>
</dbReference>
<reference evidence="6" key="1">
    <citation type="submission" date="2019-08" db="EMBL/GenBank/DDBJ databases">
        <title>Seonamhaeicola sediminis sp. nov., isolated from marine sediment.</title>
        <authorList>
            <person name="Cao W.R."/>
        </authorList>
    </citation>
    <scope>NUCLEOTIDE SEQUENCE [LARGE SCALE GENOMIC DNA]</scope>
    <source>
        <strain evidence="6">Gy8</strain>
    </source>
</reference>
<dbReference type="CDD" id="cd01392">
    <property type="entry name" value="HTH_LacI"/>
    <property type="match status" value="1"/>
</dbReference>
<dbReference type="Pfam" id="PF00356">
    <property type="entry name" value="LacI"/>
    <property type="match status" value="1"/>
</dbReference>
<dbReference type="PANTHER" id="PTHR30146:SF109">
    <property type="entry name" value="HTH-TYPE TRANSCRIPTIONAL REGULATOR GALS"/>
    <property type="match status" value="1"/>
</dbReference>
<dbReference type="PROSITE" id="PS50932">
    <property type="entry name" value="HTH_LACI_2"/>
    <property type="match status" value="1"/>
</dbReference>
<dbReference type="AlphaFoldDB" id="A0A5C7ANZ8"/>
<evidence type="ECO:0000313" key="5">
    <source>
        <dbReference type="EMBL" id="TXE09684.1"/>
    </source>
</evidence>
<gene>
    <name evidence="5" type="ORF">FUA26_09350</name>
</gene>
<protein>
    <submittedName>
        <fullName evidence="5">LacI family transcriptional regulator</fullName>
    </submittedName>
</protein>
<dbReference type="SUPFAM" id="SSF53822">
    <property type="entry name" value="Periplasmic binding protein-like I"/>
    <property type="match status" value="1"/>
</dbReference>
<dbReference type="InterPro" id="IPR001761">
    <property type="entry name" value="Peripla_BP/Lac1_sug-bd_dom"/>
</dbReference>
<dbReference type="InterPro" id="IPR010982">
    <property type="entry name" value="Lambda_DNA-bd_dom_sf"/>
</dbReference>
<keyword evidence="2" id="KW-0238">DNA-binding</keyword>
<dbReference type="PANTHER" id="PTHR30146">
    <property type="entry name" value="LACI-RELATED TRANSCRIPTIONAL REPRESSOR"/>
    <property type="match status" value="1"/>
</dbReference>
<dbReference type="SUPFAM" id="SSF47413">
    <property type="entry name" value="lambda repressor-like DNA-binding domains"/>
    <property type="match status" value="1"/>
</dbReference>
<dbReference type="Gene3D" id="1.10.260.40">
    <property type="entry name" value="lambda repressor-like DNA-binding domains"/>
    <property type="match status" value="1"/>
</dbReference>
<evidence type="ECO:0000256" key="1">
    <source>
        <dbReference type="ARBA" id="ARBA00023015"/>
    </source>
</evidence>
<sequence length="339" mass="37773">MVTLKQLARELNVSISTVSKALNNSEEIGEETVRRVKELAELYNYKPNKVALSLKQNKTKTIGVIIPNILNHFLAKVLFGIEREATKLGYNIITCISNESLDKEKESLQILANGSVDGFILSVAEETQIKNEVDHFKKTISQGLPIVMFDRVAHDVMCDKVIVDDFDATYNATKGLLNEGRKRIAFISNIDQISVGKLRERGYAKAILENHDMEPITLIIKKKDDHQKKIKSFLKKNKDIDGVIAADSSSGIIAINTAVNQGKKVPKDISVIGYASRADSNHTLPRLTTIRQHAKVIGANAAQMLVHRLQNMHLNEDVKTKIVKTSLVKTKSILKENNP</sequence>
<dbReference type="Pfam" id="PF00532">
    <property type="entry name" value="Peripla_BP_1"/>
    <property type="match status" value="1"/>
</dbReference>
<name>A0A5C7ANZ8_9FLAO</name>
<organism evidence="5 6">
    <name type="scientific">Seonamhaeicola algicola</name>
    <dbReference type="NCBI Taxonomy" id="1719036"/>
    <lineage>
        <taxon>Bacteria</taxon>
        <taxon>Pseudomonadati</taxon>
        <taxon>Bacteroidota</taxon>
        <taxon>Flavobacteriia</taxon>
        <taxon>Flavobacteriales</taxon>
        <taxon>Flavobacteriaceae</taxon>
    </lineage>
</organism>
<dbReference type="EMBL" id="VOSC01000025">
    <property type="protein sequence ID" value="TXE09684.1"/>
    <property type="molecule type" value="Genomic_DNA"/>
</dbReference>
<comment type="caution">
    <text evidence="5">The sequence shown here is derived from an EMBL/GenBank/DDBJ whole genome shotgun (WGS) entry which is preliminary data.</text>
</comment>
<dbReference type="CDD" id="cd06267">
    <property type="entry name" value="PBP1_LacI_sugar_binding-like"/>
    <property type="match status" value="1"/>
</dbReference>
<accession>A0A5C7ANZ8</accession>
<dbReference type="Proteomes" id="UP000321790">
    <property type="component" value="Unassembled WGS sequence"/>
</dbReference>
<evidence type="ECO:0000256" key="3">
    <source>
        <dbReference type="ARBA" id="ARBA00023163"/>
    </source>
</evidence>
<dbReference type="Gene3D" id="3.40.50.2300">
    <property type="match status" value="2"/>
</dbReference>
<feature type="domain" description="HTH lacI-type" evidence="4">
    <location>
        <begin position="2"/>
        <end position="56"/>
    </location>
</feature>
<dbReference type="InterPro" id="IPR028082">
    <property type="entry name" value="Peripla_BP_I"/>
</dbReference>
<dbReference type="GO" id="GO:0000976">
    <property type="term" value="F:transcription cis-regulatory region binding"/>
    <property type="evidence" value="ECO:0007669"/>
    <property type="project" value="TreeGrafter"/>
</dbReference>
<keyword evidence="1" id="KW-0805">Transcription regulation</keyword>
<evidence type="ECO:0000256" key="2">
    <source>
        <dbReference type="ARBA" id="ARBA00023125"/>
    </source>
</evidence>
<proteinExistence type="predicted"/>
<keyword evidence="3" id="KW-0804">Transcription</keyword>
<evidence type="ECO:0000313" key="6">
    <source>
        <dbReference type="Proteomes" id="UP000321790"/>
    </source>
</evidence>
<keyword evidence="6" id="KW-1185">Reference proteome</keyword>